<reference evidence="10" key="1">
    <citation type="submission" date="2022-10" db="EMBL/GenBank/DDBJ databases">
        <title>Novel sulphate-reducing endosymbionts in the free-living metamonad Anaeramoeba.</title>
        <authorList>
            <person name="Jerlstrom-Hultqvist J."/>
            <person name="Cepicka I."/>
            <person name="Gallot-Lavallee L."/>
            <person name="Salas-Leiva D."/>
            <person name="Curtis B.A."/>
            <person name="Zahonova K."/>
            <person name="Pipaliya S."/>
            <person name="Dacks J."/>
            <person name="Roger A.J."/>
        </authorList>
    </citation>
    <scope>NUCLEOTIDE SEQUENCE</scope>
    <source>
        <strain evidence="10">BMAN</strain>
    </source>
</reference>
<evidence type="ECO:0000256" key="5">
    <source>
        <dbReference type="ARBA" id="ARBA00022723"/>
    </source>
</evidence>
<dbReference type="GO" id="GO:0008270">
    <property type="term" value="F:zinc ion binding"/>
    <property type="evidence" value="ECO:0007669"/>
    <property type="project" value="InterPro"/>
</dbReference>
<dbReference type="InterPro" id="IPR010161">
    <property type="entry name" value="Peptidase_M20B"/>
</dbReference>
<keyword evidence="6" id="KW-0378">Hydrolase</keyword>
<dbReference type="SUPFAM" id="SSF53187">
    <property type="entry name" value="Zn-dependent exopeptidases"/>
    <property type="match status" value="1"/>
</dbReference>
<evidence type="ECO:0000313" key="10">
    <source>
        <dbReference type="EMBL" id="KAJ5073243.1"/>
    </source>
</evidence>
<keyword evidence="8" id="KW-0482">Metalloprotease</keyword>
<gene>
    <name evidence="10" type="ORF">M0811_08925</name>
</gene>
<proteinExistence type="inferred from homology"/>
<dbReference type="NCBIfam" id="NF003976">
    <property type="entry name" value="PRK05469.1"/>
    <property type="match status" value="1"/>
</dbReference>
<sequence>MEPQYTINQLLSKTTLPEEITTFLRNNAKERFIRYVKINTQSSEESETTPTTKEQFELGKLLKTELEELGVEDITHDEYNYVYGTIPATPGYEETEKNNHPIGLISHMDTSPAESGKDVEPRIIERYQGGIIDFPKNPDITIDPEIDSKDLKMFIGEEIITSSGNTLLGADDKSGIAEIMAVVEAWKKFPNKLVHPKVVVCFTPDEEVGGGTKKINLSKLPKVCYTIDGGAIGELSNECFDAWRVEFEFAGKDVHPGYGKGVMVNSIEIACKFFSQIPESQTPQNTNKREGYFHIYNFSGSVECTKVTMIIRDFEEEKNQRKIKFLESLVKAFEYEYFGLKINMKITHQYKNMVEYLKPHPEIVDKIYSAMKKAGLDKVINNEPIRGGTDGSNLSTQGVLTPNIFAGGYLFHSKREWIPTINIQKAAEVIALLSEEWADQKKD</sequence>
<dbReference type="Gene3D" id="3.30.70.360">
    <property type="match status" value="1"/>
</dbReference>
<evidence type="ECO:0000313" key="11">
    <source>
        <dbReference type="Proteomes" id="UP001149090"/>
    </source>
</evidence>
<evidence type="ECO:0000256" key="8">
    <source>
        <dbReference type="ARBA" id="ARBA00023049"/>
    </source>
</evidence>
<dbReference type="GO" id="GO:0006508">
    <property type="term" value="P:proteolysis"/>
    <property type="evidence" value="ECO:0007669"/>
    <property type="project" value="UniProtKB-KW"/>
</dbReference>
<dbReference type="PANTHER" id="PTHR42994:SF1">
    <property type="entry name" value="PEPTIDASE T"/>
    <property type="match status" value="1"/>
</dbReference>
<evidence type="ECO:0000256" key="6">
    <source>
        <dbReference type="ARBA" id="ARBA00022801"/>
    </source>
</evidence>
<name>A0A9Q0RB74_ANAIG</name>
<dbReference type="PROSITE" id="PS00759">
    <property type="entry name" value="ARGE_DAPE_CPG2_2"/>
    <property type="match status" value="1"/>
</dbReference>
<accession>A0A9Q0RB74</accession>
<protein>
    <submittedName>
        <fullName evidence="10">Peptidase t</fullName>
    </submittedName>
</protein>
<evidence type="ECO:0000256" key="4">
    <source>
        <dbReference type="ARBA" id="ARBA00022670"/>
    </source>
</evidence>
<dbReference type="GO" id="GO:0045148">
    <property type="term" value="F:tripeptide aminopeptidase activity"/>
    <property type="evidence" value="ECO:0007669"/>
    <property type="project" value="InterPro"/>
</dbReference>
<evidence type="ECO:0000256" key="3">
    <source>
        <dbReference type="ARBA" id="ARBA00009692"/>
    </source>
</evidence>
<evidence type="ECO:0000256" key="7">
    <source>
        <dbReference type="ARBA" id="ARBA00022833"/>
    </source>
</evidence>
<dbReference type="EMBL" id="JAPDFW010000076">
    <property type="protein sequence ID" value="KAJ5073243.1"/>
    <property type="molecule type" value="Genomic_DNA"/>
</dbReference>
<organism evidence="10 11">
    <name type="scientific">Anaeramoeba ignava</name>
    <name type="common">Anaerobic marine amoeba</name>
    <dbReference type="NCBI Taxonomy" id="1746090"/>
    <lineage>
        <taxon>Eukaryota</taxon>
        <taxon>Metamonada</taxon>
        <taxon>Anaeramoebidae</taxon>
        <taxon>Anaeramoeba</taxon>
    </lineage>
</organism>
<evidence type="ECO:0000259" key="9">
    <source>
        <dbReference type="Pfam" id="PF07687"/>
    </source>
</evidence>
<keyword evidence="5" id="KW-0479">Metal-binding</keyword>
<comment type="cofactor">
    <cofactor evidence="1">
        <name>Zn(2+)</name>
        <dbReference type="ChEBI" id="CHEBI:29105"/>
    </cofactor>
</comment>
<dbReference type="NCBIfam" id="NF009920">
    <property type="entry name" value="PRK13381.1"/>
    <property type="match status" value="1"/>
</dbReference>
<dbReference type="InterPro" id="IPR011650">
    <property type="entry name" value="Peptidase_M20_dimer"/>
</dbReference>
<keyword evidence="11" id="KW-1185">Reference proteome</keyword>
<dbReference type="AlphaFoldDB" id="A0A9Q0RB74"/>
<dbReference type="SUPFAM" id="SSF55031">
    <property type="entry name" value="Bacterial exopeptidase dimerisation domain"/>
    <property type="match status" value="1"/>
</dbReference>
<dbReference type="Pfam" id="PF07687">
    <property type="entry name" value="M20_dimer"/>
    <property type="match status" value="1"/>
</dbReference>
<evidence type="ECO:0000256" key="1">
    <source>
        <dbReference type="ARBA" id="ARBA00001947"/>
    </source>
</evidence>
<dbReference type="NCBIfam" id="TIGR01882">
    <property type="entry name" value="peptidase-T"/>
    <property type="match status" value="1"/>
</dbReference>
<dbReference type="Pfam" id="PF01546">
    <property type="entry name" value="Peptidase_M20"/>
    <property type="match status" value="1"/>
</dbReference>
<dbReference type="InterPro" id="IPR001261">
    <property type="entry name" value="ArgE/DapE_CS"/>
</dbReference>
<comment type="similarity">
    <text evidence="2">Belongs to the peptidase M20A family.</text>
</comment>
<dbReference type="PROSITE" id="PS00758">
    <property type="entry name" value="ARGE_DAPE_CPG2_1"/>
    <property type="match status" value="1"/>
</dbReference>
<dbReference type="PIRSF" id="PIRSF037215">
    <property type="entry name" value="Peptidase_M20B"/>
    <property type="match status" value="1"/>
</dbReference>
<dbReference type="OMA" id="GHNFHGK"/>
<keyword evidence="4" id="KW-0645">Protease</keyword>
<dbReference type="Proteomes" id="UP001149090">
    <property type="component" value="Unassembled WGS sequence"/>
</dbReference>
<dbReference type="GO" id="GO:0006518">
    <property type="term" value="P:peptide metabolic process"/>
    <property type="evidence" value="ECO:0007669"/>
    <property type="project" value="InterPro"/>
</dbReference>
<dbReference type="OrthoDB" id="25978at2759"/>
<comment type="similarity">
    <text evidence="3">Belongs to the peptidase M20B family.</text>
</comment>
<dbReference type="PANTHER" id="PTHR42994">
    <property type="entry name" value="PEPTIDASE T"/>
    <property type="match status" value="1"/>
</dbReference>
<dbReference type="GO" id="GO:0008237">
    <property type="term" value="F:metallopeptidase activity"/>
    <property type="evidence" value="ECO:0007669"/>
    <property type="project" value="UniProtKB-KW"/>
</dbReference>
<keyword evidence="7" id="KW-0862">Zinc</keyword>
<dbReference type="Gene3D" id="3.40.630.10">
    <property type="entry name" value="Zn peptidases"/>
    <property type="match status" value="1"/>
</dbReference>
<dbReference type="InterPro" id="IPR036264">
    <property type="entry name" value="Bact_exopeptidase_dim_dom"/>
</dbReference>
<dbReference type="InterPro" id="IPR002933">
    <property type="entry name" value="Peptidase_M20"/>
</dbReference>
<evidence type="ECO:0000256" key="2">
    <source>
        <dbReference type="ARBA" id="ARBA00006247"/>
    </source>
</evidence>
<comment type="caution">
    <text evidence="10">The sequence shown here is derived from an EMBL/GenBank/DDBJ whole genome shotgun (WGS) entry which is preliminary data.</text>
</comment>
<feature type="domain" description="Peptidase M20 dimerisation" evidence="9">
    <location>
        <begin position="243"/>
        <end position="333"/>
    </location>
</feature>